<dbReference type="SUPFAM" id="SSF50249">
    <property type="entry name" value="Nucleic acid-binding proteins"/>
    <property type="match status" value="1"/>
</dbReference>
<feature type="compositionally biased region" description="Acidic residues" evidence="1">
    <location>
        <begin position="199"/>
        <end position="209"/>
    </location>
</feature>
<reference evidence="2 3" key="1">
    <citation type="submission" date="2024-01" db="EMBL/GenBank/DDBJ databases">
        <authorList>
            <consortium name="Genoscope - CEA"/>
            <person name="William W."/>
        </authorList>
    </citation>
    <scope>NUCLEOTIDE SEQUENCE [LARGE SCALE GENOMIC DNA]</scope>
    <source>
        <strain evidence="2 3">29B2s-10</strain>
    </source>
</reference>
<feature type="region of interest" description="Disordered" evidence="1">
    <location>
        <begin position="170"/>
        <end position="224"/>
    </location>
</feature>
<sequence>MTISKLTTNAKRVEIYCYGIFLRIDSKISRLFVTDFTANRQLVGEHTVENDFDRKILPKDMLLQITIWPPELRKLQHEFRQYMGEDLVDSGADTNEFYIKEKICFLRVTIDTKLYRGVMDAKANKVEVLEKENCREARELYRRFYEFVPKSFSENLSHVIERRIPLDCMPENPFPETYPNQVKRESSSEEVPPSLVKEEEPDSHDDDIYSDGIIPDTQHPEDYHSAGEDALASMGHNGHCSSISGNLSAHAAASAAAIASFQSFQTPPSLKSSMGADSQHSLGSVHRTRPVSTQSQDSASYGQSSTTRNFAKSPRSSPSPPLTSSDSQETHSISQVLSSGNDVDNRLYRVRAYIAGTIPADLSQVCVKNYTYDTILERPVLEDPFLRQLEIILSDNTNPRTVLTEKNSLVLTLNEEELLSFFDKEFKEEIYTTVATANQSFRDYLSNNPQKLLTINVKKRDAVHSQLPPVWTIHDLKLDDII</sequence>
<feature type="compositionally biased region" description="Polar residues" evidence="1">
    <location>
        <begin position="290"/>
        <end position="310"/>
    </location>
</feature>
<evidence type="ECO:0000313" key="2">
    <source>
        <dbReference type="EMBL" id="CAK7900594.1"/>
    </source>
</evidence>
<gene>
    <name evidence="2" type="ORF">CAAN4_C08042</name>
</gene>
<feature type="region of interest" description="Disordered" evidence="1">
    <location>
        <begin position="266"/>
        <end position="338"/>
    </location>
</feature>
<name>A0ABP0E986_9ASCO</name>
<proteinExistence type="predicted"/>
<keyword evidence="3" id="KW-1185">Reference proteome</keyword>
<organism evidence="2 3">
    <name type="scientific">[Candida] anglica</name>
    <dbReference type="NCBI Taxonomy" id="148631"/>
    <lineage>
        <taxon>Eukaryota</taxon>
        <taxon>Fungi</taxon>
        <taxon>Dikarya</taxon>
        <taxon>Ascomycota</taxon>
        <taxon>Saccharomycotina</taxon>
        <taxon>Pichiomycetes</taxon>
        <taxon>Debaryomycetaceae</taxon>
        <taxon>Kurtzmaniella</taxon>
    </lineage>
</organism>
<feature type="compositionally biased region" description="Polar residues" evidence="1">
    <location>
        <begin position="266"/>
        <end position="282"/>
    </location>
</feature>
<evidence type="ECO:0008006" key="4">
    <source>
        <dbReference type="Google" id="ProtNLM"/>
    </source>
</evidence>
<dbReference type="Gene3D" id="2.40.50.140">
    <property type="entry name" value="Nucleic acid-binding proteins"/>
    <property type="match status" value="1"/>
</dbReference>
<evidence type="ECO:0000256" key="1">
    <source>
        <dbReference type="SAM" id="MobiDB-lite"/>
    </source>
</evidence>
<dbReference type="EMBL" id="OZ004255">
    <property type="protein sequence ID" value="CAK7900594.1"/>
    <property type="molecule type" value="Genomic_DNA"/>
</dbReference>
<accession>A0ABP0E986</accession>
<evidence type="ECO:0000313" key="3">
    <source>
        <dbReference type="Proteomes" id="UP001497600"/>
    </source>
</evidence>
<protein>
    <recommendedName>
        <fullName evidence="4">Telomere replication protein EST3</fullName>
    </recommendedName>
</protein>
<dbReference type="InterPro" id="IPR012340">
    <property type="entry name" value="NA-bd_OB-fold"/>
</dbReference>
<dbReference type="Proteomes" id="UP001497600">
    <property type="component" value="Chromosome C"/>
</dbReference>